<organism evidence="1 2">
    <name type="scientific">Violaceomyces palustris</name>
    <dbReference type="NCBI Taxonomy" id="1673888"/>
    <lineage>
        <taxon>Eukaryota</taxon>
        <taxon>Fungi</taxon>
        <taxon>Dikarya</taxon>
        <taxon>Basidiomycota</taxon>
        <taxon>Ustilaginomycotina</taxon>
        <taxon>Ustilaginomycetes</taxon>
        <taxon>Violaceomycetales</taxon>
        <taxon>Violaceomycetaceae</taxon>
        <taxon>Violaceomyces</taxon>
    </lineage>
</organism>
<evidence type="ECO:0000313" key="2">
    <source>
        <dbReference type="Proteomes" id="UP000245626"/>
    </source>
</evidence>
<evidence type="ECO:0000313" key="1">
    <source>
        <dbReference type="EMBL" id="PWN49028.1"/>
    </source>
</evidence>
<protein>
    <submittedName>
        <fullName evidence="1">Uncharacterized protein</fullName>
    </submittedName>
</protein>
<accession>A0ACD0NT61</accession>
<sequence>MPPASGPTHSNPLSQRSDPTLLRPSSPSSSTPLNQLVGKDRHESRPTYVKSPLPRFDAIDKSVLLLSTCVKLLLFPTYHSTDFEVHRNWLAITLSLPVNQWYFESTSQWTLDYPPFFAYFSYLLALPAQFVDPLIVSLHEGLEYQAWSCKSYMRFTVILTELVLAAALWAYSRPSPPNRTQTLVDQDPTTLRLLCASLLLHPGLLIIDHIHFQYNGFLFGVLVWSLWAARQSRPLLSAFLFSSLLNLKHIYVYIAPPYLVYLLRSHVMKPSPAPPSAAGGASSGFQRALERLLLLGLVTLLPFAFSLVPLLLTGLDHPAGPIGVVSQMVSRLFPFSRGLNHAYWAPNAWALWTFVDRVLLKLIQTRPGLLEYLPRNLEQRFRLSSASAAVKSTSRGLVGDTSFGVLPDIRPSTCFLITLTLTSIYLVKLWQRPDYKSFLSSIVLCGFTSFLFGWHVHEKAIMMVLVPLTLLARESHSNYRSFVIVNTAGVVSLFPLLHRSQETPIKLSISLLWSLVVLSSLRKRVYRPVTKNLGLLIHHLENAYLYGFLALQVYVSLVHPLIFPPTDTVNVPTFTAKSEGPSPTRLLPNPTLSTLFDHGFAKVAHQDRGSIPIQGRISEEGFPTGEASDMVADLVEGNEEVGNVVSNIDSAIPEPKTTTTFSIQDQPTWDQREAGLGQGRKVDHPESLPRTRKDGEGRREEEKEGGGENDNNRLEFLPLMLTSVYCSLGVVWSWLRFSYHFLID</sequence>
<gene>
    <name evidence="1" type="ORF">IE53DRAFT_388766</name>
</gene>
<proteinExistence type="predicted"/>
<reference evidence="1 2" key="1">
    <citation type="journal article" date="2018" name="Mol. Biol. Evol.">
        <title>Broad Genomic Sampling Reveals a Smut Pathogenic Ancestry of the Fungal Clade Ustilaginomycotina.</title>
        <authorList>
            <person name="Kijpornyongpan T."/>
            <person name="Mondo S.J."/>
            <person name="Barry K."/>
            <person name="Sandor L."/>
            <person name="Lee J."/>
            <person name="Lipzen A."/>
            <person name="Pangilinan J."/>
            <person name="LaButti K."/>
            <person name="Hainaut M."/>
            <person name="Henrissat B."/>
            <person name="Grigoriev I.V."/>
            <person name="Spatafora J.W."/>
            <person name="Aime M.C."/>
        </authorList>
    </citation>
    <scope>NUCLEOTIDE SEQUENCE [LARGE SCALE GENOMIC DNA]</scope>
    <source>
        <strain evidence="1 2">SA 807</strain>
    </source>
</reference>
<name>A0ACD0NT61_9BASI</name>
<dbReference type="Proteomes" id="UP000245626">
    <property type="component" value="Unassembled WGS sequence"/>
</dbReference>
<dbReference type="EMBL" id="KZ820107">
    <property type="protein sequence ID" value="PWN49028.1"/>
    <property type="molecule type" value="Genomic_DNA"/>
</dbReference>
<keyword evidence="2" id="KW-1185">Reference proteome</keyword>